<accession>A0A318EPY7</accession>
<evidence type="ECO:0000313" key="1">
    <source>
        <dbReference type="EMBL" id="PXV91654.1"/>
    </source>
</evidence>
<gene>
    <name evidence="1" type="ORF">C8E03_103212</name>
</gene>
<reference evidence="1 2" key="1">
    <citation type="submission" date="2018-05" db="EMBL/GenBank/DDBJ databases">
        <title>Genomic Encyclopedia of Type Strains, Phase IV (KMG-IV): sequencing the most valuable type-strain genomes for metagenomic binning, comparative biology and taxonomic classification.</title>
        <authorList>
            <person name="Goeker M."/>
        </authorList>
    </citation>
    <scope>NUCLEOTIDE SEQUENCE [LARGE SCALE GENOMIC DNA]</scope>
    <source>
        <strain evidence="1 2">DSM 28816</strain>
    </source>
</reference>
<proteinExistence type="predicted"/>
<protein>
    <submittedName>
        <fullName evidence="1">Uncharacterized protein</fullName>
    </submittedName>
</protein>
<dbReference type="AlphaFoldDB" id="A0A318EPY7"/>
<dbReference type="EMBL" id="QICS01000003">
    <property type="protein sequence ID" value="PXV91654.1"/>
    <property type="molecule type" value="Genomic_DNA"/>
</dbReference>
<dbReference type="Proteomes" id="UP000247523">
    <property type="component" value="Unassembled WGS sequence"/>
</dbReference>
<organism evidence="1 2">
    <name type="scientific">Lachnotalea glycerini</name>
    <dbReference type="NCBI Taxonomy" id="1763509"/>
    <lineage>
        <taxon>Bacteria</taxon>
        <taxon>Bacillati</taxon>
        <taxon>Bacillota</taxon>
        <taxon>Clostridia</taxon>
        <taxon>Lachnospirales</taxon>
        <taxon>Lachnospiraceae</taxon>
        <taxon>Lachnotalea</taxon>
    </lineage>
</organism>
<sequence length="31" mass="3635">MAERRMFAKKIVESAKFLKMPSSSQNQMKMT</sequence>
<comment type="caution">
    <text evidence="1">The sequence shown here is derived from an EMBL/GenBank/DDBJ whole genome shotgun (WGS) entry which is preliminary data.</text>
</comment>
<name>A0A318EPY7_9FIRM</name>
<evidence type="ECO:0000313" key="2">
    <source>
        <dbReference type="Proteomes" id="UP000247523"/>
    </source>
</evidence>